<dbReference type="InterPro" id="IPR013905">
    <property type="entry name" value="Lgl_C_dom"/>
</dbReference>
<dbReference type="GO" id="GO:0030866">
    <property type="term" value="P:cortical actin cytoskeleton organization"/>
    <property type="evidence" value="ECO:0007669"/>
    <property type="project" value="TreeGrafter"/>
</dbReference>
<feature type="region of interest" description="Disordered" evidence="11">
    <location>
        <begin position="991"/>
        <end position="1037"/>
    </location>
</feature>
<dbReference type="PANTHER" id="PTHR10241">
    <property type="entry name" value="LETHAL 2 GIANT LARVAE PROTEIN"/>
    <property type="match status" value="1"/>
</dbReference>
<evidence type="ECO:0000259" key="12">
    <source>
        <dbReference type="Pfam" id="PF08366"/>
    </source>
</evidence>
<name>A0A8S4PNM9_OWEFU</name>
<feature type="compositionally biased region" description="Basic and acidic residues" evidence="11">
    <location>
        <begin position="1024"/>
        <end position="1036"/>
    </location>
</feature>
<reference evidence="14" key="1">
    <citation type="submission" date="2022-03" db="EMBL/GenBank/DDBJ databases">
        <authorList>
            <person name="Martin C."/>
        </authorList>
    </citation>
    <scope>NUCLEOTIDE SEQUENCE</scope>
</reference>
<feature type="compositionally biased region" description="Acidic residues" evidence="11">
    <location>
        <begin position="1171"/>
        <end position="1183"/>
    </location>
</feature>
<dbReference type="SUPFAM" id="SSF50978">
    <property type="entry name" value="WD40 repeat-like"/>
    <property type="match status" value="2"/>
</dbReference>
<keyword evidence="7 10" id="KW-0853">WD repeat</keyword>
<evidence type="ECO:0008006" key="16">
    <source>
        <dbReference type="Google" id="ProtNLM"/>
    </source>
</evidence>
<feature type="compositionally biased region" description="Polar residues" evidence="11">
    <location>
        <begin position="637"/>
        <end position="647"/>
    </location>
</feature>
<feature type="compositionally biased region" description="Basic and acidic residues" evidence="11">
    <location>
        <begin position="745"/>
        <end position="760"/>
    </location>
</feature>
<dbReference type="Gene3D" id="2.130.10.10">
    <property type="entry name" value="YVTN repeat-like/Quinoprotein amine dehydrogenase"/>
    <property type="match status" value="2"/>
</dbReference>
<feature type="region of interest" description="Disordered" evidence="11">
    <location>
        <begin position="637"/>
        <end position="661"/>
    </location>
</feature>
<dbReference type="GO" id="GO:0019905">
    <property type="term" value="F:syntaxin binding"/>
    <property type="evidence" value="ECO:0007669"/>
    <property type="project" value="TreeGrafter"/>
</dbReference>
<feature type="region of interest" description="Disordered" evidence="11">
    <location>
        <begin position="1109"/>
        <end position="1142"/>
    </location>
</feature>
<keyword evidence="9" id="KW-0472">Membrane</keyword>
<evidence type="ECO:0000256" key="9">
    <source>
        <dbReference type="ARBA" id="ARBA00023136"/>
    </source>
</evidence>
<dbReference type="AlphaFoldDB" id="A0A8S4PNM9"/>
<accession>A0A8S4PNM9</accession>
<dbReference type="GO" id="GO:0030864">
    <property type="term" value="C:cortical actin cytoskeleton"/>
    <property type="evidence" value="ECO:0007669"/>
    <property type="project" value="TreeGrafter"/>
</dbReference>
<dbReference type="InterPro" id="IPR001680">
    <property type="entry name" value="WD40_rpt"/>
</dbReference>
<feature type="region of interest" description="Disordered" evidence="11">
    <location>
        <begin position="1168"/>
        <end position="1237"/>
    </location>
</feature>
<feature type="non-terminal residue" evidence="14">
    <location>
        <position position="1"/>
    </location>
</feature>
<dbReference type="PRINTS" id="PR00962">
    <property type="entry name" value="LETHAL2GIANT"/>
</dbReference>
<organism evidence="14 15">
    <name type="scientific">Owenia fusiformis</name>
    <name type="common">Polychaete worm</name>
    <dbReference type="NCBI Taxonomy" id="6347"/>
    <lineage>
        <taxon>Eukaryota</taxon>
        <taxon>Metazoa</taxon>
        <taxon>Spiralia</taxon>
        <taxon>Lophotrochozoa</taxon>
        <taxon>Annelida</taxon>
        <taxon>Polychaeta</taxon>
        <taxon>Sedentaria</taxon>
        <taxon>Canalipalpata</taxon>
        <taxon>Sabellida</taxon>
        <taxon>Oweniida</taxon>
        <taxon>Oweniidae</taxon>
        <taxon>Owenia</taxon>
    </lineage>
</organism>
<dbReference type="InterPro" id="IPR000664">
    <property type="entry name" value="Lethal2_giant"/>
</dbReference>
<comment type="similarity">
    <text evidence="3">Belongs to the WD repeat L(2)GL family.</text>
</comment>
<evidence type="ECO:0000256" key="7">
    <source>
        <dbReference type="ARBA" id="ARBA00022574"/>
    </source>
</evidence>
<feature type="compositionally biased region" description="Basic and acidic residues" evidence="11">
    <location>
        <begin position="673"/>
        <end position="703"/>
    </location>
</feature>
<proteinExistence type="inferred from homology"/>
<keyword evidence="5" id="KW-0963">Cytoplasm</keyword>
<dbReference type="SMART" id="SM00320">
    <property type="entry name" value="WD40"/>
    <property type="match status" value="5"/>
</dbReference>
<dbReference type="GO" id="GO:0051294">
    <property type="term" value="P:establishment of spindle orientation"/>
    <property type="evidence" value="ECO:0007669"/>
    <property type="project" value="TreeGrafter"/>
</dbReference>
<feature type="compositionally biased region" description="Low complexity" evidence="11">
    <location>
        <begin position="1010"/>
        <end position="1021"/>
    </location>
</feature>
<dbReference type="GO" id="GO:0032878">
    <property type="term" value="P:regulation of establishment or maintenance of cell polarity"/>
    <property type="evidence" value="ECO:0007669"/>
    <property type="project" value="TreeGrafter"/>
</dbReference>
<protein>
    <recommendedName>
        <fullName evidence="16">Lethal giant larvae</fullName>
    </recommendedName>
</protein>
<evidence type="ECO:0000256" key="10">
    <source>
        <dbReference type="PROSITE-ProRule" id="PRU00221"/>
    </source>
</evidence>
<dbReference type="PANTHER" id="PTHR10241:SF29">
    <property type="entry name" value="LETHAL(2) GIANT LARVAE PROTEIN"/>
    <property type="match status" value="1"/>
</dbReference>
<dbReference type="InterPro" id="IPR015943">
    <property type="entry name" value="WD40/YVTN_repeat-like_dom_sf"/>
</dbReference>
<evidence type="ECO:0000256" key="6">
    <source>
        <dbReference type="ARBA" id="ARBA00022553"/>
    </source>
</evidence>
<dbReference type="GO" id="GO:0045159">
    <property type="term" value="F:myosin II binding"/>
    <property type="evidence" value="ECO:0007669"/>
    <property type="project" value="TreeGrafter"/>
</dbReference>
<feature type="compositionally biased region" description="Low complexity" evidence="11">
    <location>
        <begin position="707"/>
        <end position="720"/>
    </location>
</feature>
<feature type="compositionally biased region" description="Polar residues" evidence="11">
    <location>
        <begin position="1114"/>
        <end position="1130"/>
    </location>
</feature>
<dbReference type="Pfam" id="PF08366">
    <property type="entry name" value="LLGL"/>
    <property type="match status" value="1"/>
</dbReference>
<feature type="repeat" description="WD" evidence="10">
    <location>
        <begin position="229"/>
        <end position="270"/>
    </location>
</feature>
<dbReference type="EMBL" id="CAIIXF020000009">
    <property type="protein sequence ID" value="CAH1794884.1"/>
    <property type="molecule type" value="Genomic_DNA"/>
</dbReference>
<evidence type="ECO:0000313" key="15">
    <source>
        <dbReference type="Proteomes" id="UP000749559"/>
    </source>
</evidence>
<feature type="region of interest" description="Disordered" evidence="11">
    <location>
        <begin position="673"/>
        <end position="760"/>
    </location>
</feature>
<evidence type="ECO:0000256" key="4">
    <source>
        <dbReference type="ARBA" id="ARBA00022483"/>
    </source>
</evidence>
<dbReference type="OrthoDB" id="19944at2759"/>
<keyword evidence="15" id="KW-1185">Reference proteome</keyword>
<evidence type="ECO:0000256" key="8">
    <source>
        <dbReference type="ARBA" id="ARBA00022737"/>
    </source>
</evidence>
<dbReference type="InterPro" id="IPR036322">
    <property type="entry name" value="WD40_repeat_dom_sf"/>
</dbReference>
<feature type="compositionally biased region" description="Pro residues" evidence="11">
    <location>
        <begin position="721"/>
        <end position="733"/>
    </location>
</feature>
<dbReference type="GO" id="GO:0005096">
    <property type="term" value="F:GTPase activator activity"/>
    <property type="evidence" value="ECO:0007669"/>
    <property type="project" value="TreeGrafter"/>
</dbReference>
<dbReference type="GO" id="GO:0005886">
    <property type="term" value="C:plasma membrane"/>
    <property type="evidence" value="ECO:0007669"/>
    <property type="project" value="TreeGrafter"/>
</dbReference>
<evidence type="ECO:0000259" key="13">
    <source>
        <dbReference type="Pfam" id="PF08596"/>
    </source>
</evidence>
<sequence>MSGLLRKLHIPGVKKRERPDSEARVKLQKELFAFTKCTEHGFPSKPSATAYDPKLKLLAIGTKSGAVRIVGGPGVEFGGQHEAEGSVTQLFFLPEQGRLISLFSDNSLHLWEVNIKDGNSVLEKVKDFSMENSKLKNISACCLSSNAENLLLGTEGGNIHLLDVSTFSLSDQIIYQDVVMQNVPDDFKVNPGAVEAIAEHPNDPNRYLIGYNRGLVVMWDNEKSQADQTYNTTQQLESVTWHRDGTQFMSAHADGSYIIWSTEDSNEPKEKATTPYGPFPCKSVNKVQWKTAKAGNFIIFSGGMPRASYGDRHTVSVMQGGTHTAFDFTSRVIDFLALTTLDEMDAETIGDDTIAKYDEPHTLLVLCEEELVAIDLLSDGWPSFQLPYCSSLHSSAITTSAHAANVPDAFWEKVEQAGKAQFEGFSVREWPITGGTNLSGPATSRDMLLTGHEDGSVRFWDASTTDLKLLYKLTTTEVFGDGPLDQSNAEGDEEWPPFRKVGTFDPYSDDPRLGIQKITLCPLSETLVIAGTAGQVVLLGLEREQRTTEVSSVTVNIVSDRDNFVWKGHEALKVRAGDVKFEAGFQPSVVMQLHPPAACTALAVQTEWQLIAAGTAHGYGLFDYAQKKEVATKCTLNPQDLTGTGESAMSRRKSFKKSLRESFRRLRRKKESYEVNAKKKEEPKPKEEEPAKEAEKTEEKKEEEGAEAPAVEGAEAAAPAPAEPEPAPAATPPPKEEPAAPAQSEGRRTIERQVEARPVDDSMGSMVRSLYFCDTFILHDKATHNTLWAGTNNGNIFVHTLTVPAADKRGEDSVVCQLAREIRLKHHAPVISIAVIDGRAAPLPDALEVANERAKVPENHDHKVVIVSEEQVKIFTLPNLKPYGKFKLTAHEGSRIRKVGFTSYRSRSDENYAETDISVLTNQGDLNIYTLPGLRRQLNQNAIRKEDVVGISSAVFTKNGQGFYLGSPSEYVRFSLSARYTSTPLCMVELKEGMRPPPPEPEPEAEPEVEAAAAEETPAAEGDAEAKPAEESKEGDEAVAVVTEAVAATALDDSRVEENAGDITQDSVQEHLITEATTTTTELVEGGTSSEVITSSTVTTTTIITEQRVEGAVVTTTEEQVSSENTSTDPQPIVEEPDDQLDAGKIIENVTKTTTTVVKETSDVVKVNDETVAENEETVSEQLEELRITEEGDDNVETSSKPDGDSETSSKPDGDSETSNKPDGDSETSNKPDGDSE</sequence>
<dbReference type="GO" id="GO:0012505">
    <property type="term" value="C:endomembrane system"/>
    <property type="evidence" value="ECO:0007669"/>
    <property type="project" value="UniProtKB-SubCell"/>
</dbReference>
<evidence type="ECO:0000256" key="1">
    <source>
        <dbReference type="ARBA" id="ARBA00004308"/>
    </source>
</evidence>
<dbReference type="PROSITE" id="PS50082">
    <property type="entry name" value="WD_REPEATS_2"/>
    <property type="match status" value="2"/>
</dbReference>
<gene>
    <name evidence="14" type="ORF">OFUS_LOCUS19503</name>
</gene>
<comment type="subcellular location">
    <subcellularLocation>
        <location evidence="2">Cytoplasm</location>
    </subcellularLocation>
    <subcellularLocation>
        <location evidence="1">Endomembrane system</location>
    </subcellularLocation>
</comment>
<keyword evidence="6" id="KW-0597">Phosphoprotein</keyword>
<dbReference type="Pfam" id="PF08596">
    <property type="entry name" value="Lgl_C"/>
    <property type="match status" value="1"/>
</dbReference>
<evidence type="ECO:0000256" key="11">
    <source>
        <dbReference type="SAM" id="MobiDB-lite"/>
    </source>
</evidence>
<keyword evidence="4" id="KW-0268">Exocytosis</keyword>
<dbReference type="GO" id="GO:0006893">
    <property type="term" value="P:Golgi to plasma membrane transport"/>
    <property type="evidence" value="ECO:0007669"/>
    <property type="project" value="TreeGrafter"/>
</dbReference>
<feature type="compositionally biased region" description="Basic and acidic residues" evidence="11">
    <location>
        <begin position="1200"/>
        <end position="1237"/>
    </location>
</feature>
<evidence type="ECO:0000256" key="5">
    <source>
        <dbReference type="ARBA" id="ARBA00022490"/>
    </source>
</evidence>
<feature type="domain" description="Lethal giant larvae (Lgl)-like C-terminal" evidence="13">
    <location>
        <begin position="784"/>
        <end position="977"/>
    </location>
</feature>
<dbReference type="GO" id="GO:0006887">
    <property type="term" value="P:exocytosis"/>
    <property type="evidence" value="ECO:0007669"/>
    <property type="project" value="UniProtKB-KW"/>
</dbReference>
<dbReference type="InterPro" id="IPR013577">
    <property type="entry name" value="LLGL2"/>
</dbReference>
<dbReference type="Proteomes" id="UP000749559">
    <property type="component" value="Unassembled WGS sequence"/>
</dbReference>
<comment type="caution">
    <text evidence="14">The sequence shown here is derived from an EMBL/GenBank/DDBJ whole genome shotgun (WGS) entry which is preliminary data.</text>
</comment>
<feature type="repeat" description="WD" evidence="10">
    <location>
        <begin position="447"/>
        <end position="470"/>
    </location>
</feature>
<keyword evidence="8" id="KW-0677">Repeat</keyword>
<evidence type="ECO:0000313" key="14">
    <source>
        <dbReference type="EMBL" id="CAH1794884.1"/>
    </source>
</evidence>
<evidence type="ECO:0000256" key="2">
    <source>
        <dbReference type="ARBA" id="ARBA00004496"/>
    </source>
</evidence>
<evidence type="ECO:0000256" key="3">
    <source>
        <dbReference type="ARBA" id="ARBA00008070"/>
    </source>
</evidence>
<dbReference type="GO" id="GO:0008593">
    <property type="term" value="P:regulation of Notch signaling pathway"/>
    <property type="evidence" value="ECO:0007669"/>
    <property type="project" value="TreeGrafter"/>
</dbReference>
<feature type="domain" description="Lethal giant larvae homologue 2" evidence="12">
    <location>
        <begin position="273"/>
        <end position="382"/>
    </location>
</feature>